<dbReference type="GO" id="GO:0005886">
    <property type="term" value="C:plasma membrane"/>
    <property type="evidence" value="ECO:0007669"/>
    <property type="project" value="TreeGrafter"/>
</dbReference>
<dbReference type="InterPro" id="IPR044839">
    <property type="entry name" value="NDR1-like"/>
</dbReference>
<keyword evidence="4 5" id="KW-0472">Membrane</keyword>
<feature type="domain" description="Late embryogenesis abundant protein LEA-2 subgroup" evidence="6">
    <location>
        <begin position="80"/>
        <end position="183"/>
    </location>
</feature>
<feature type="transmembrane region" description="Helical" evidence="5">
    <location>
        <begin position="26"/>
        <end position="48"/>
    </location>
</feature>
<dbReference type="GO" id="GO:0098542">
    <property type="term" value="P:defense response to other organism"/>
    <property type="evidence" value="ECO:0007669"/>
    <property type="project" value="InterPro"/>
</dbReference>
<dbReference type="Proteomes" id="UP001314170">
    <property type="component" value="Unassembled WGS sequence"/>
</dbReference>
<name>A0AAV1QS00_9ROSI</name>
<evidence type="ECO:0000256" key="5">
    <source>
        <dbReference type="SAM" id="Phobius"/>
    </source>
</evidence>
<sequence>MSQISIKSPKHCAKHGLNVDKLYKKLFFAFSAFFTTLLSLILIVWLILRPAKPEFTLKEADIFQLSLSGPNLLNSSIQLTLLSKNPNQKVGIYYDDLQVYAAYKSQQITVDTTLPPFYQGHQDSNLLTASLVGTGLPVASSFNYEVGRDQTAGKLVLNLKVNGRIRWKVGTWVSGRYRINVNCLAVMALGPTLPTGPLSSREGAICSTTHFKQVKCGTSITASALNGVDKDLSSKNAIVFANRIEEETELHDGA</sequence>
<evidence type="ECO:0000256" key="1">
    <source>
        <dbReference type="ARBA" id="ARBA00004167"/>
    </source>
</evidence>
<keyword evidence="3 5" id="KW-1133">Transmembrane helix</keyword>
<dbReference type="PANTHER" id="PTHR31415">
    <property type="entry name" value="OS05G0367900 PROTEIN"/>
    <property type="match status" value="1"/>
</dbReference>
<dbReference type="EMBL" id="CAWUPB010000246">
    <property type="protein sequence ID" value="CAK7324301.1"/>
    <property type="molecule type" value="Genomic_DNA"/>
</dbReference>
<evidence type="ECO:0000256" key="4">
    <source>
        <dbReference type="ARBA" id="ARBA00023136"/>
    </source>
</evidence>
<accession>A0AAV1QS00</accession>
<evidence type="ECO:0000259" key="6">
    <source>
        <dbReference type="Pfam" id="PF03168"/>
    </source>
</evidence>
<dbReference type="GO" id="GO:0009506">
    <property type="term" value="C:plasmodesma"/>
    <property type="evidence" value="ECO:0007669"/>
    <property type="project" value="TreeGrafter"/>
</dbReference>
<keyword evidence="2 5" id="KW-0812">Transmembrane</keyword>
<keyword evidence="8" id="KW-1185">Reference proteome</keyword>
<gene>
    <name evidence="7" type="ORF">DCAF_LOCUS1941</name>
</gene>
<dbReference type="Pfam" id="PF03168">
    <property type="entry name" value="LEA_2"/>
    <property type="match status" value="1"/>
</dbReference>
<protein>
    <recommendedName>
        <fullName evidence="6">Late embryogenesis abundant protein LEA-2 subgroup domain-containing protein</fullName>
    </recommendedName>
</protein>
<organism evidence="7 8">
    <name type="scientific">Dovyalis caffra</name>
    <dbReference type="NCBI Taxonomy" id="77055"/>
    <lineage>
        <taxon>Eukaryota</taxon>
        <taxon>Viridiplantae</taxon>
        <taxon>Streptophyta</taxon>
        <taxon>Embryophyta</taxon>
        <taxon>Tracheophyta</taxon>
        <taxon>Spermatophyta</taxon>
        <taxon>Magnoliopsida</taxon>
        <taxon>eudicotyledons</taxon>
        <taxon>Gunneridae</taxon>
        <taxon>Pentapetalae</taxon>
        <taxon>rosids</taxon>
        <taxon>fabids</taxon>
        <taxon>Malpighiales</taxon>
        <taxon>Salicaceae</taxon>
        <taxon>Flacourtieae</taxon>
        <taxon>Dovyalis</taxon>
    </lineage>
</organism>
<dbReference type="AlphaFoldDB" id="A0AAV1QS00"/>
<reference evidence="7 8" key="1">
    <citation type="submission" date="2024-01" db="EMBL/GenBank/DDBJ databases">
        <authorList>
            <person name="Waweru B."/>
        </authorList>
    </citation>
    <scope>NUCLEOTIDE SEQUENCE [LARGE SCALE GENOMIC DNA]</scope>
</reference>
<evidence type="ECO:0000256" key="3">
    <source>
        <dbReference type="ARBA" id="ARBA00022989"/>
    </source>
</evidence>
<comment type="caution">
    <text evidence="7">The sequence shown here is derived from an EMBL/GenBank/DDBJ whole genome shotgun (WGS) entry which is preliminary data.</text>
</comment>
<evidence type="ECO:0000313" key="7">
    <source>
        <dbReference type="EMBL" id="CAK7324301.1"/>
    </source>
</evidence>
<comment type="subcellular location">
    <subcellularLocation>
        <location evidence="1">Membrane</location>
        <topology evidence="1">Single-pass membrane protein</topology>
    </subcellularLocation>
</comment>
<evidence type="ECO:0000313" key="8">
    <source>
        <dbReference type="Proteomes" id="UP001314170"/>
    </source>
</evidence>
<dbReference type="InterPro" id="IPR004864">
    <property type="entry name" value="LEA_2"/>
</dbReference>
<evidence type="ECO:0000256" key="2">
    <source>
        <dbReference type="ARBA" id="ARBA00022692"/>
    </source>
</evidence>
<dbReference type="PANTHER" id="PTHR31415:SF20">
    <property type="entry name" value="NDR1_HIN1-LIKE PROTEIN 26"/>
    <property type="match status" value="1"/>
</dbReference>
<proteinExistence type="predicted"/>